<dbReference type="Gene3D" id="3.40.50.150">
    <property type="entry name" value="Vaccinia Virus protein VP39"/>
    <property type="match status" value="1"/>
</dbReference>
<name>A0A0X8FKD1_9LACT</name>
<dbReference type="EMBL" id="CP014163">
    <property type="protein sequence ID" value="AMB98910.1"/>
    <property type="molecule type" value="Genomic_DNA"/>
</dbReference>
<dbReference type="InterPro" id="IPR010719">
    <property type="entry name" value="MnmM_MeTrfase"/>
</dbReference>
<gene>
    <name evidence="1" type="ORF">AWM75_02385</name>
</gene>
<evidence type="ECO:0000313" key="2">
    <source>
        <dbReference type="Proteomes" id="UP000062260"/>
    </source>
</evidence>
<dbReference type="PANTHER" id="PTHR35276">
    <property type="entry name" value="S-ADENOSYL-L-METHIONINE-DEPENDENT METHYLTRANSFERASES SUPERFAMILY PROTEIN"/>
    <property type="match status" value="1"/>
</dbReference>
<dbReference type="KEGG" id="auh:AWM75_02385"/>
<dbReference type="InterPro" id="IPR029063">
    <property type="entry name" value="SAM-dependent_MTases_sf"/>
</dbReference>
<sequence length="189" mass="20744">MIANITQITQAIIKSQVNPGDQVLDATLGNGHDSLALARQIGREGKLYGFDIQSQALANTEQRLTDNKLGNVPHQFFLASHSQIKDYLPDQCQLKLVIFNLGYLPKADKTIITQADSTCQAISQCLDLLANKGLILIASYLGHPGGQAEHGAIKQLLANIDQAHFNVGEFNFLNQANQPPKLFIIERKK</sequence>
<dbReference type="Pfam" id="PF06962">
    <property type="entry name" value="rRNA_methylase"/>
    <property type="match status" value="1"/>
</dbReference>
<dbReference type="STRING" id="128944.AWM75_02385"/>
<reference evidence="1 2" key="1">
    <citation type="journal article" date="2016" name="Genome Announc.">
        <title>Complete Genome Sequences of Aerococcus christensenii CCUG 28831T, Aerococcus sanguinicola CCUG 43001T, Aerococcus urinae CCUG 36881T, Aerococcus urinaeequi CCUG 28094T, Aerococcus urinaehominis CCUG 42038 BT, and Aerococcus viridans CCUG 4311T.</title>
        <authorList>
            <person name="Carkaci D."/>
            <person name="Dargis R."/>
            <person name="Nielsen X.C."/>
            <person name="Skovgaard O."/>
            <person name="Fuursted K."/>
            <person name="Christensen J.J."/>
        </authorList>
    </citation>
    <scope>NUCLEOTIDE SEQUENCE [LARGE SCALE GENOMIC DNA]</scope>
    <source>
        <strain evidence="1 2">CCUG42038B</strain>
    </source>
</reference>
<evidence type="ECO:0000313" key="1">
    <source>
        <dbReference type="EMBL" id="AMB98910.1"/>
    </source>
</evidence>
<dbReference type="SUPFAM" id="SSF53335">
    <property type="entry name" value="S-adenosyl-L-methionine-dependent methyltransferases"/>
    <property type="match status" value="1"/>
</dbReference>
<dbReference type="AlphaFoldDB" id="A0A0X8FKD1"/>
<dbReference type="RefSeq" id="WP_067977784.1">
    <property type="nucleotide sequence ID" value="NZ_CP014163.1"/>
</dbReference>
<reference evidence="2" key="2">
    <citation type="submission" date="2016-01" db="EMBL/GenBank/DDBJ databases">
        <title>Six Aerococcus type strain genome sequencing and assembly using PacBio and Illumina Hiseq.</title>
        <authorList>
            <person name="Carkaci D."/>
            <person name="Dargis R."/>
            <person name="Nielsen X.C."/>
            <person name="Skovgaard O."/>
            <person name="Fuursted K."/>
            <person name="Christensen J.J."/>
        </authorList>
    </citation>
    <scope>NUCLEOTIDE SEQUENCE [LARGE SCALE GENOMIC DNA]</scope>
    <source>
        <strain evidence="2">CCUG42038B</strain>
    </source>
</reference>
<organism evidence="1 2">
    <name type="scientific">Aerococcus urinaehominis</name>
    <dbReference type="NCBI Taxonomy" id="128944"/>
    <lineage>
        <taxon>Bacteria</taxon>
        <taxon>Bacillati</taxon>
        <taxon>Bacillota</taxon>
        <taxon>Bacilli</taxon>
        <taxon>Lactobacillales</taxon>
        <taxon>Aerococcaceae</taxon>
        <taxon>Aerococcus</taxon>
    </lineage>
</organism>
<keyword evidence="2" id="KW-1185">Reference proteome</keyword>
<dbReference type="Proteomes" id="UP000062260">
    <property type="component" value="Chromosome"/>
</dbReference>
<dbReference type="PANTHER" id="PTHR35276:SF1">
    <property type="entry name" value="TRNA (MNM(5)S(2)U34)-METHYLTRANSFERASE, CHLOROPLASTIC"/>
    <property type="match status" value="1"/>
</dbReference>
<proteinExistence type="predicted"/>
<protein>
    <submittedName>
        <fullName evidence="1">Uncharacterized protein</fullName>
    </submittedName>
</protein>
<dbReference type="OrthoDB" id="9792989at2"/>
<accession>A0A0X8FKD1</accession>